<feature type="transmembrane region" description="Helical" evidence="2">
    <location>
        <begin position="587"/>
        <end position="608"/>
    </location>
</feature>
<sequence length="634" mass="70600">MTVICDSIAVKIMMNRQRSTRFERNPSIRQLFPPKTSDDSTSTSQEAWDTINGSYNSQPLLLPDVPQKNVASIASSPKLQRAVTLRVYTEQPSSNSNAFHVDDQFADASRPCPETASGSNLSPRDGIPMNLNLYVPLYRAALKGDWEEAQAFLNVHPGAQRARITKGRETALHIAAGARHTKFVEELVKVMSAKDIEMQNSDDNTALCFAAASGITKIAEAMVKKNKDLACTRGSLGVTPLYMATLLGHSDMVWYLYSVTDDERLTFEDFFGLLVAAITTDLYVPGVNKVYTKKVLNMEAVELVKCLWEEIKAQNESQCGDLLRSPSDPLLIAAEFGIVEFVAVLVYSYPDLIWKVDNQNRSLFHIAVMHRHEKIFSLIYNIGAHKDLITSYKDGNNHNMLHLAGKLAPANLLNNVSGAALQMQRELLWFKEVEKIIQPLYKEMMDSKGRTPQMLFTEEHKGLVKDGEKWMKNTASSCMLVSTLITTVMFAAIFTVPGANNNDNGIPILLRAKAFHVFALSDAFALFSSVTSVLIFLSVLTSRYAEEDFLKSLPKRLSIGMAALFLSIVSMLISFSATFFLVVSHQWAWIVMPVALIACVPGTFFAFLQFPLLVDTVRSTYGAGIFSQSRYKIY</sequence>
<reference evidence="5" key="1">
    <citation type="submission" date="2019-07" db="EMBL/GenBank/DDBJ databases">
        <title>De Novo Assembly of kiwifruit Actinidia rufa.</title>
        <authorList>
            <person name="Sugita-Konishi S."/>
            <person name="Sato K."/>
            <person name="Mori E."/>
            <person name="Abe Y."/>
            <person name="Kisaki G."/>
            <person name="Hamano K."/>
            <person name="Suezawa K."/>
            <person name="Otani M."/>
            <person name="Fukuda T."/>
            <person name="Manabe T."/>
            <person name="Gomi K."/>
            <person name="Tabuchi M."/>
            <person name="Akimitsu K."/>
            <person name="Kataoka I."/>
        </authorList>
    </citation>
    <scope>NUCLEOTIDE SEQUENCE [LARGE SCALE GENOMIC DNA]</scope>
    <source>
        <strain evidence="5">cv. Fuchu</strain>
    </source>
</reference>
<name>A0A7J0DZ89_9ERIC</name>
<dbReference type="SMART" id="SM00248">
    <property type="entry name" value="ANK"/>
    <property type="match status" value="4"/>
</dbReference>
<dbReference type="AlphaFoldDB" id="A0A7J0DZ89"/>
<organism evidence="4 5">
    <name type="scientific">Actinidia rufa</name>
    <dbReference type="NCBI Taxonomy" id="165716"/>
    <lineage>
        <taxon>Eukaryota</taxon>
        <taxon>Viridiplantae</taxon>
        <taxon>Streptophyta</taxon>
        <taxon>Embryophyta</taxon>
        <taxon>Tracheophyta</taxon>
        <taxon>Spermatophyta</taxon>
        <taxon>Magnoliopsida</taxon>
        <taxon>eudicotyledons</taxon>
        <taxon>Gunneridae</taxon>
        <taxon>Pentapetalae</taxon>
        <taxon>asterids</taxon>
        <taxon>Ericales</taxon>
        <taxon>Actinidiaceae</taxon>
        <taxon>Actinidia</taxon>
    </lineage>
</organism>
<feature type="transmembrane region" description="Helical" evidence="2">
    <location>
        <begin position="478"/>
        <end position="497"/>
    </location>
</feature>
<dbReference type="Pfam" id="PF13962">
    <property type="entry name" value="PGG"/>
    <property type="match status" value="1"/>
</dbReference>
<dbReference type="OrthoDB" id="1921232at2759"/>
<dbReference type="PANTHER" id="PTHR24177">
    <property type="entry name" value="CASKIN"/>
    <property type="match status" value="1"/>
</dbReference>
<evidence type="ECO:0000313" key="5">
    <source>
        <dbReference type="Proteomes" id="UP000585474"/>
    </source>
</evidence>
<dbReference type="InterPro" id="IPR036770">
    <property type="entry name" value="Ankyrin_rpt-contain_sf"/>
</dbReference>
<dbReference type="Proteomes" id="UP000585474">
    <property type="component" value="Unassembled WGS sequence"/>
</dbReference>
<dbReference type="InterPro" id="IPR026961">
    <property type="entry name" value="PGG_dom"/>
</dbReference>
<feature type="domain" description="PGG" evidence="3">
    <location>
        <begin position="468"/>
        <end position="581"/>
    </location>
</feature>
<dbReference type="PANTHER" id="PTHR24177:SF292">
    <property type="entry name" value="ANKYRIN REPEAT FAMILY PROTEIN-RELATED"/>
    <property type="match status" value="1"/>
</dbReference>
<keyword evidence="2" id="KW-0812">Transmembrane</keyword>
<gene>
    <name evidence="4" type="ORF">Acr_00g0092340</name>
</gene>
<dbReference type="SUPFAM" id="SSF48403">
    <property type="entry name" value="Ankyrin repeat"/>
    <property type="match status" value="1"/>
</dbReference>
<dbReference type="FunFam" id="1.25.40.20:FF:000412">
    <property type="entry name" value="Ankyrin repeat-containing protein ITN1 isoform C"/>
    <property type="match status" value="1"/>
</dbReference>
<evidence type="ECO:0000256" key="1">
    <source>
        <dbReference type="SAM" id="MobiDB-lite"/>
    </source>
</evidence>
<evidence type="ECO:0000256" key="2">
    <source>
        <dbReference type="SAM" id="Phobius"/>
    </source>
</evidence>
<protein>
    <submittedName>
        <fullName evidence="4">Similar to LOW protein: ankyrin repeat protein</fullName>
    </submittedName>
</protein>
<keyword evidence="2" id="KW-0472">Membrane</keyword>
<feature type="region of interest" description="Disordered" evidence="1">
    <location>
        <begin position="21"/>
        <end position="50"/>
    </location>
</feature>
<dbReference type="GO" id="GO:0016020">
    <property type="term" value="C:membrane"/>
    <property type="evidence" value="ECO:0007669"/>
    <property type="project" value="TreeGrafter"/>
</dbReference>
<comment type="caution">
    <text evidence="4">The sequence shown here is derived from an EMBL/GenBank/DDBJ whole genome shotgun (WGS) entry which is preliminary data.</text>
</comment>
<feature type="transmembrane region" description="Helical" evidence="2">
    <location>
        <begin position="517"/>
        <end position="540"/>
    </location>
</feature>
<dbReference type="Gene3D" id="1.25.40.20">
    <property type="entry name" value="Ankyrin repeat-containing domain"/>
    <property type="match status" value="1"/>
</dbReference>
<evidence type="ECO:0000313" key="4">
    <source>
        <dbReference type="EMBL" id="GFS44847.1"/>
    </source>
</evidence>
<dbReference type="EMBL" id="BJWL01000442">
    <property type="protein sequence ID" value="GFS44847.1"/>
    <property type="molecule type" value="Genomic_DNA"/>
</dbReference>
<dbReference type="InterPro" id="IPR002110">
    <property type="entry name" value="Ankyrin_rpt"/>
</dbReference>
<evidence type="ECO:0000259" key="3">
    <source>
        <dbReference type="Pfam" id="PF13962"/>
    </source>
</evidence>
<dbReference type="Pfam" id="PF12796">
    <property type="entry name" value="Ank_2"/>
    <property type="match status" value="1"/>
</dbReference>
<proteinExistence type="predicted"/>
<accession>A0A7J0DZ89</accession>
<feature type="transmembrane region" description="Helical" evidence="2">
    <location>
        <begin position="561"/>
        <end position="581"/>
    </location>
</feature>
<keyword evidence="2" id="KW-1133">Transmembrane helix</keyword>
<keyword evidence="5" id="KW-1185">Reference proteome</keyword>